<dbReference type="Gene3D" id="6.10.140.1840">
    <property type="match status" value="1"/>
</dbReference>
<dbReference type="InterPro" id="IPR041601">
    <property type="entry name" value="FRP"/>
</dbReference>
<dbReference type="GO" id="GO:0042651">
    <property type="term" value="C:thylakoid membrane"/>
    <property type="evidence" value="ECO:0007669"/>
    <property type="project" value="InterPro"/>
</dbReference>
<keyword evidence="2" id="KW-1185">Reference proteome</keyword>
<sequence>MANSPDSAAQNVIPMYELKWSHAEKTVARRAFDLALGKELEALLHEAKGRAARIEEPSELWDLESWLTERRREIDRRYDYHYSILPLVFAQLLRDGRLTEDDLHGLGQEKLDLIRRASAI</sequence>
<protein>
    <submittedName>
        <fullName evidence="1">Uncharacterized protein</fullName>
    </submittedName>
</protein>
<evidence type="ECO:0000313" key="1">
    <source>
        <dbReference type="EMBL" id="RZU43107.1"/>
    </source>
</evidence>
<gene>
    <name evidence="1" type="ORF">BDD14_4735</name>
</gene>
<dbReference type="Proteomes" id="UP000292958">
    <property type="component" value="Unassembled WGS sequence"/>
</dbReference>
<dbReference type="RefSeq" id="WP_130421416.1">
    <property type="nucleotide sequence ID" value="NZ_SHKW01000001.1"/>
</dbReference>
<comment type="caution">
    <text evidence="1">The sequence shown here is derived from an EMBL/GenBank/DDBJ whole genome shotgun (WGS) entry which is preliminary data.</text>
</comment>
<reference evidence="1 2" key="1">
    <citation type="submission" date="2019-02" db="EMBL/GenBank/DDBJ databases">
        <title>Genomic Encyclopedia of Archaeal and Bacterial Type Strains, Phase II (KMG-II): from individual species to whole genera.</title>
        <authorList>
            <person name="Goeker M."/>
        </authorList>
    </citation>
    <scope>NUCLEOTIDE SEQUENCE [LARGE SCALE GENOMIC DNA]</scope>
    <source>
        <strain evidence="1 2">DSM 18101</strain>
    </source>
</reference>
<dbReference type="OrthoDB" id="119707at2"/>
<dbReference type="InterPro" id="IPR053747">
    <property type="entry name" value="Fluoresc_Recovery_Reg"/>
</dbReference>
<organism evidence="1 2">
    <name type="scientific">Edaphobacter modestus</name>
    <dbReference type="NCBI Taxonomy" id="388466"/>
    <lineage>
        <taxon>Bacteria</taxon>
        <taxon>Pseudomonadati</taxon>
        <taxon>Acidobacteriota</taxon>
        <taxon>Terriglobia</taxon>
        <taxon>Terriglobales</taxon>
        <taxon>Acidobacteriaceae</taxon>
        <taxon>Edaphobacter</taxon>
    </lineage>
</organism>
<evidence type="ECO:0000313" key="2">
    <source>
        <dbReference type="Proteomes" id="UP000292958"/>
    </source>
</evidence>
<dbReference type="EMBL" id="SHKW01000001">
    <property type="protein sequence ID" value="RZU43107.1"/>
    <property type="molecule type" value="Genomic_DNA"/>
</dbReference>
<proteinExistence type="predicted"/>
<accession>A0A4Q7YYY2</accession>
<dbReference type="Pfam" id="PF18032">
    <property type="entry name" value="FRP"/>
    <property type="match status" value="1"/>
</dbReference>
<name>A0A4Q7YYY2_9BACT</name>
<dbReference type="AlphaFoldDB" id="A0A4Q7YYY2"/>